<evidence type="ECO:0000313" key="2">
    <source>
        <dbReference type="Proteomes" id="UP000594638"/>
    </source>
</evidence>
<organism evidence="1 2">
    <name type="scientific">Olea europaea subsp. europaea</name>
    <dbReference type="NCBI Taxonomy" id="158383"/>
    <lineage>
        <taxon>Eukaryota</taxon>
        <taxon>Viridiplantae</taxon>
        <taxon>Streptophyta</taxon>
        <taxon>Embryophyta</taxon>
        <taxon>Tracheophyta</taxon>
        <taxon>Spermatophyta</taxon>
        <taxon>Magnoliopsida</taxon>
        <taxon>eudicotyledons</taxon>
        <taxon>Gunneridae</taxon>
        <taxon>Pentapetalae</taxon>
        <taxon>asterids</taxon>
        <taxon>lamiids</taxon>
        <taxon>Lamiales</taxon>
        <taxon>Oleaceae</taxon>
        <taxon>Oleeae</taxon>
        <taxon>Olea</taxon>
    </lineage>
</organism>
<dbReference type="OrthoDB" id="1695082at2759"/>
<evidence type="ECO:0008006" key="3">
    <source>
        <dbReference type="Google" id="ProtNLM"/>
    </source>
</evidence>
<dbReference type="Proteomes" id="UP000594638">
    <property type="component" value="Unassembled WGS sequence"/>
</dbReference>
<comment type="caution">
    <text evidence="1">The sequence shown here is derived from an EMBL/GenBank/DDBJ whole genome shotgun (WGS) entry which is preliminary data.</text>
</comment>
<evidence type="ECO:0000313" key="1">
    <source>
        <dbReference type="EMBL" id="CAA3013333.1"/>
    </source>
</evidence>
<reference evidence="1 2" key="1">
    <citation type="submission" date="2019-12" db="EMBL/GenBank/DDBJ databases">
        <authorList>
            <person name="Alioto T."/>
            <person name="Alioto T."/>
            <person name="Gomez Garrido J."/>
        </authorList>
    </citation>
    <scope>NUCLEOTIDE SEQUENCE [LARGE SCALE GENOMIC DNA]</scope>
</reference>
<dbReference type="AlphaFoldDB" id="A0A8S0U9S8"/>
<dbReference type="PANTHER" id="PTHR47931">
    <property type="entry name" value="OS01G0228400 PROTEIN"/>
    <property type="match status" value="1"/>
</dbReference>
<protein>
    <recommendedName>
        <fullName evidence="3">Pentatricopeptide repeat-containing protein</fullName>
    </recommendedName>
</protein>
<dbReference type="Gramene" id="OE9A060115T1">
    <property type="protein sequence ID" value="OE9A060115C1"/>
    <property type="gene ID" value="OE9A060115"/>
</dbReference>
<dbReference type="Gene3D" id="1.25.40.10">
    <property type="entry name" value="Tetratricopeptide repeat domain"/>
    <property type="match status" value="1"/>
</dbReference>
<dbReference type="PANTHER" id="PTHR47931:SF2">
    <property type="entry name" value="OS01G0228400 PROTEIN"/>
    <property type="match status" value="1"/>
</dbReference>
<dbReference type="InterPro" id="IPR011990">
    <property type="entry name" value="TPR-like_helical_dom_sf"/>
</dbReference>
<dbReference type="EMBL" id="CACTIH010007431">
    <property type="protein sequence ID" value="CAA3013333.1"/>
    <property type="molecule type" value="Genomic_DNA"/>
</dbReference>
<proteinExistence type="predicted"/>
<sequence length="120" mass="13798">MFKGAVGFEARLGLEVEATVSNWKRPRCRQEFIQTKINCGLCGKGKMECALRTYEKMCEMDISLNLKTFDSQIWGYGEAKQPWKDEEFLHTMEEKGLLPEKKTVQLVADAWRGIGFLSEI</sequence>
<gene>
    <name evidence="1" type="ORF">OLEA9_A060115</name>
</gene>
<name>A0A8S0U9S8_OLEEU</name>
<accession>A0A8S0U9S8</accession>
<keyword evidence="2" id="KW-1185">Reference proteome</keyword>